<keyword evidence="4 7" id="KW-0238">DNA-binding</keyword>
<keyword evidence="5" id="KW-0804">Transcription</keyword>
<keyword evidence="2" id="KW-0902">Two-component regulatory system</keyword>
<dbReference type="InterPro" id="IPR039420">
    <property type="entry name" value="WalR-like"/>
</dbReference>
<dbReference type="AlphaFoldDB" id="A0A0W7WKT2"/>
<dbReference type="InterPro" id="IPR036388">
    <property type="entry name" value="WH-like_DNA-bd_sf"/>
</dbReference>
<name>A0A0W7WKT2_9RHOB</name>
<dbReference type="GO" id="GO:0000976">
    <property type="term" value="F:transcription cis-regulatory region binding"/>
    <property type="evidence" value="ECO:0007669"/>
    <property type="project" value="TreeGrafter"/>
</dbReference>
<dbReference type="Pfam" id="PF00486">
    <property type="entry name" value="Trans_reg_C"/>
    <property type="match status" value="1"/>
</dbReference>
<keyword evidence="3" id="KW-0805">Transcription regulation</keyword>
<protein>
    <submittedName>
        <fullName evidence="10">Two-component system response regulator</fullName>
    </submittedName>
</protein>
<feature type="DNA-binding region" description="OmpR/PhoB-type" evidence="7">
    <location>
        <begin position="124"/>
        <end position="220"/>
    </location>
</feature>
<comment type="caution">
    <text evidence="10">The sequence shown here is derived from an EMBL/GenBank/DDBJ whole genome shotgun (WGS) entry which is preliminary data.</text>
</comment>
<feature type="domain" description="Response regulatory" evidence="8">
    <location>
        <begin position="2"/>
        <end position="116"/>
    </location>
</feature>
<dbReference type="Gene3D" id="1.10.10.10">
    <property type="entry name" value="Winged helix-like DNA-binding domain superfamily/Winged helix DNA-binding domain"/>
    <property type="match status" value="1"/>
</dbReference>
<dbReference type="SUPFAM" id="SSF52172">
    <property type="entry name" value="CheY-like"/>
    <property type="match status" value="1"/>
</dbReference>
<gene>
    <name evidence="10" type="ORF">AVJ23_08800</name>
</gene>
<evidence type="ECO:0000256" key="5">
    <source>
        <dbReference type="ARBA" id="ARBA00023163"/>
    </source>
</evidence>
<sequence>MRIVLVEDNAGLAKGISYRLEDAGHAVDILDDGLQADAHLQSDGGDVVILDINLPGLDGLSLLRRMRERGDQRPVILLTARSGTEELVQGLDSGADDYLAKPFAMAELEARVRALARRKPREIRDSLRLGPLELDLGSRQIEIDGDPQTFPRREVSVLELLLSAEGRTVSKADLLDHTYGVGADVEESAIEVLISRLRKRLRPHGLAIRVQRGLGYSLSPEEPAP</sequence>
<proteinExistence type="predicted"/>
<feature type="modified residue" description="4-aspartylphosphate" evidence="6">
    <location>
        <position position="51"/>
    </location>
</feature>
<organism evidence="10 11">
    <name type="scientific">Pseudoponticoccus marisrubri</name>
    <dbReference type="NCBI Taxonomy" id="1685382"/>
    <lineage>
        <taxon>Bacteria</taxon>
        <taxon>Pseudomonadati</taxon>
        <taxon>Pseudomonadota</taxon>
        <taxon>Alphaproteobacteria</taxon>
        <taxon>Rhodobacterales</taxon>
        <taxon>Roseobacteraceae</taxon>
        <taxon>Pseudoponticoccus</taxon>
    </lineage>
</organism>
<evidence type="ECO:0000256" key="3">
    <source>
        <dbReference type="ARBA" id="ARBA00023015"/>
    </source>
</evidence>
<dbReference type="Gene3D" id="6.10.250.690">
    <property type="match status" value="1"/>
</dbReference>
<evidence type="ECO:0000259" key="8">
    <source>
        <dbReference type="PROSITE" id="PS50110"/>
    </source>
</evidence>
<dbReference type="GO" id="GO:0032993">
    <property type="term" value="C:protein-DNA complex"/>
    <property type="evidence" value="ECO:0007669"/>
    <property type="project" value="TreeGrafter"/>
</dbReference>
<evidence type="ECO:0000313" key="11">
    <source>
        <dbReference type="Proteomes" id="UP000054396"/>
    </source>
</evidence>
<dbReference type="PANTHER" id="PTHR48111:SF1">
    <property type="entry name" value="TWO-COMPONENT RESPONSE REGULATOR ORR33"/>
    <property type="match status" value="1"/>
</dbReference>
<evidence type="ECO:0000256" key="2">
    <source>
        <dbReference type="ARBA" id="ARBA00023012"/>
    </source>
</evidence>
<dbReference type="EMBL" id="LPXO01000004">
    <property type="protein sequence ID" value="KUF11142.1"/>
    <property type="molecule type" value="Genomic_DNA"/>
</dbReference>
<reference evidence="10 11" key="1">
    <citation type="submission" date="2015-12" db="EMBL/GenBank/DDBJ databases">
        <authorList>
            <person name="Shamseldin A."/>
            <person name="Moawad H."/>
            <person name="Abd El-Rahim W.M."/>
            <person name="Sadowsky M.J."/>
        </authorList>
    </citation>
    <scope>NUCLEOTIDE SEQUENCE [LARGE SCALE GENOMIC DNA]</scope>
    <source>
        <strain evidence="10 11">SJ5A-1</strain>
    </source>
</reference>
<dbReference type="PROSITE" id="PS51755">
    <property type="entry name" value="OMPR_PHOB"/>
    <property type="match status" value="1"/>
</dbReference>
<dbReference type="InterPro" id="IPR011006">
    <property type="entry name" value="CheY-like_superfamily"/>
</dbReference>
<dbReference type="GO" id="GO:0000156">
    <property type="term" value="F:phosphorelay response regulator activity"/>
    <property type="evidence" value="ECO:0007669"/>
    <property type="project" value="TreeGrafter"/>
</dbReference>
<dbReference type="RefSeq" id="WP_058861806.1">
    <property type="nucleotide sequence ID" value="NZ_LPXO01000004.1"/>
</dbReference>
<dbReference type="PROSITE" id="PS50110">
    <property type="entry name" value="RESPONSE_REGULATORY"/>
    <property type="match status" value="1"/>
</dbReference>
<dbReference type="Gene3D" id="3.40.50.2300">
    <property type="match status" value="1"/>
</dbReference>
<accession>A0A0W7WKT2</accession>
<dbReference type="SMART" id="SM00862">
    <property type="entry name" value="Trans_reg_C"/>
    <property type="match status" value="1"/>
</dbReference>
<dbReference type="FunFam" id="3.40.50.2300:FF:000002">
    <property type="entry name" value="DNA-binding response regulator PhoP"/>
    <property type="match status" value="1"/>
</dbReference>
<dbReference type="STRING" id="1685382.AVJ23_08800"/>
<dbReference type="InterPro" id="IPR001867">
    <property type="entry name" value="OmpR/PhoB-type_DNA-bd"/>
</dbReference>
<dbReference type="Pfam" id="PF00072">
    <property type="entry name" value="Response_reg"/>
    <property type="match status" value="1"/>
</dbReference>
<keyword evidence="11" id="KW-1185">Reference proteome</keyword>
<keyword evidence="1 6" id="KW-0597">Phosphoprotein</keyword>
<dbReference type="SMART" id="SM00448">
    <property type="entry name" value="REC"/>
    <property type="match status" value="1"/>
</dbReference>
<dbReference type="GO" id="GO:0005829">
    <property type="term" value="C:cytosol"/>
    <property type="evidence" value="ECO:0007669"/>
    <property type="project" value="TreeGrafter"/>
</dbReference>
<dbReference type="PANTHER" id="PTHR48111">
    <property type="entry name" value="REGULATOR OF RPOS"/>
    <property type="match status" value="1"/>
</dbReference>
<evidence type="ECO:0000256" key="7">
    <source>
        <dbReference type="PROSITE-ProRule" id="PRU01091"/>
    </source>
</evidence>
<evidence type="ECO:0000259" key="9">
    <source>
        <dbReference type="PROSITE" id="PS51755"/>
    </source>
</evidence>
<dbReference type="CDD" id="cd00383">
    <property type="entry name" value="trans_reg_C"/>
    <property type="match status" value="1"/>
</dbReference>
<evidence type="ECO:0000256" key="1">
    <source>
        <dbReference type="ARBA" id="ARBA00022553"/>
    </source>
</evidence>
<evidence type="ECO:0000256" key="6">
    <source>
        <dbReference type="PROSITE-ProRule" id="PRU00169"/>
    </source>
</evidence>
<dbReference type="OrthoDB" id="9802426at2"/>
<evidence type="ECO:0000313" key="10">
    <source>
        <dbReference type="EMBL" id="KUF11142.1"/>
    </source>
</evidence>
<evidence type="ECO:0000256" key="4">
    <source>
        <dbReference type="ARBA" id="ARBA00023125"/>
    </source>
</evidence>
<dbReference type="InterPro" id="IPR001789">
    <property type="entry name" value="Sig_transdc_resp-reg_receiver"/>
</dbReference>
<dbReference type="GO" id="GO:0006355">
    <property type="term" value="P:regulation of DNA-templated transcription"/>
    <property type="evidence" value="ECO:0007669"/>
    <property type="project" value="InterPro"/>
</dbReference>
<feature type="domain" description="OmpR/PhoB-type" evidence="9">
    <location>
        <begin position="124"/>
        <end position="220"/>
    </location>
</feature>
<dbReference type="Proteomes" id="UP000054396">
    <property type="component" value="Unassembled WGS sequence"/>
</dbReference>